<feature type="compositionally biased region" description="Low complexity" evidence="1">
    <location>
        <begin position="43"/>
        <end position="52"/>
    </location>
</feature>
<gene>
    <name evidence="2" type="ORF">Tco_1112028</name>
</gene>
<feature type="compositionally biased region" description="Basic and acidic residues" evidence="1">
    <location>
        <begin position="29"/>
        <end position="42"/>
    </location>
</feature>
<feature type="compositionally biased region" description="Basic residues" evidence="1">
    <location>
        <begin position="1"/>
        <end position="11"/>
    </location>
</feature>
<dbReference type="Proteomes" id="UP001151760">
    <property type="component" value="Unassembled WGS sequence"/>
</dbReference>
<reference evidence="2" key="2">
    <citation type="submission" date="2022-01" db="EMBL/GenBank/DDBJ databases">
        <authorList>
            <person name="Yamashiro T."/>
            <person name="Shiraishi A."/>
            <person name="Satake H."/>
            <person name="Nakayama K."/>
        </authorList>
    </citation>
    <scope>NUCLEOTIDE SEQUENCE</scope>
</reference>
<name>A0ABQ5IPP2_9ASTR</name>
<feature type="compositionally biased region" description="Polar residues" evidence="1">
    <location>
        <begin position="72"/>
        <end position="81"/>
    </location>
</feature>
<feature type="region of interest" description="Disordered" evidence="1">
    <location>
        <begin position="1"/>
        <end position="85"/>
    </location>
</feature>
<feature type="compositionally biased region" description="Basic and acidic residues" evidence="1">
    <location>
        <begin position="58"/>
        <end position="69"/>
    </location>
</feature>
<organism evidence="2 3">
    <name type="scientific">Tanacetum coccineum</name>
    <dbReference type="NCBI Taxonomy" id="301880"/>
    <lineage>
        <taxon>Eukaryota</taxon>
        <taxon>Viridiplantae</taxon>
        <taxon>Streptophyta</taxon>
        <taxon>Embryophyta</taxon>
        <taxon>Tracheophyta</taxon>
        <taxon>Spermatophyta</taxon>
        <taxon>Magnoliopsida</taxon>
        <taxon>eudicotyledons</taxon>
        <taxon>Gunneridae</taxon>
        <taxon>Pentapetalae</taxon>
        <taxon>asterids</taxon>
        <taxon>campanulids</taxon>
        <taxon>Asterales</taxon>
        <taxon>Asteraceae</taxon>
        <taxon>Asteroideae</taxon>
        <taxon>Anthemideae</taxon>
        <taxon>Anthemidinae</taxon>
        <taxon>Tanacetum</taxon>
    </lineage>
</organism>
<keyword evidence="3" id="KW-1185">Reference proteome</keyword>
<evidence type="ECO:0000256" key="1">
    <source>
        <dbReference type="SAM" id="MobiDB-lite"/>
    </source>
</evidence>
<sequence>MKKRLARKKSLMKQLMQKESISKQGRKLAKSEPTDAQDEGRTSSKTLKLSLSGDTMVLEEKESKEKGVSTEDPVSTAQPKVSTDKPKLVLTSQKLAPTRMMKVEFKRISLTGFRSCTSRSRYRSVSKQTTRLEQTATFFNINESSRNEKADRNVLISVRNETNFF</sequence>
<protein>
    <submittedName>
        <fullName evidence="2">Uncharacterized protein</fullName>
    </submittedName>
</protein>
<dbReference type="EMBL" id="BQNB010020988">
    <property type="protein sequence ID" value="GJU01690.1"/>
    <property type="molecule type" value="Genomic_DNA"/>
</dbReference>
<reference evidence="2" key="1">
    <citation type="journal article" date="2022" name="Int. J. Mol. Sci.">
        <title>Draft Genome of Tanacetum Coccineum: Genomic Comparison of Closely Related Tanacetum-Family Plants.</title>
        <authorList>
            <person name="Yamashiro T."/>
            <person name="Shiraishi A."/>
            <person name="Nakayama K."/>
            <person name="Satake H."/>
        </authorList>
    </citation>
    <scope>NUCLEOTIDE SEQUENCE</scope>
</reference>
<accession>A0ABQ5IPP2</accession>
<evidence type="ECO:0000313" key="2">
    <source>
        <dbReference type="EMBL" id="GJU01690.1"/>
    </source>
</evidence>
<proteinExistence type="predicted"/>
<evidence type="ECO:0000313" key="3">
    <source>
        <dbReference type="Proteomes" id="UP001151760"/>
    </source>
</evidence>
<comment type="caution">
    <text evidence="2">The sequence shown here is derived from an EMBL/GenBank/DDBJ whole genome shotgun (WGS) entry which is preliminary data.</text>
</comment>